<reference evidence="3" key="2">
    <citation type="submission" date="2025-05" db="UniProtKB">
        <authorList>
            <consortium name="EnsemblMetazoa"/>
        </authorList>
    </citation>
    <scope>IDENTIFICATION</scope>
    <source>
        <strain evidence="3">Foshan</strain>
    </source>
</reference>
<feature type="compositionally biased region" description="Polar residues" evidence="1">
    <location>
        <begin position="458"/>
        <end position="468"/>
    </location>
</feature>
<dbReference type="Pfam" id="PF17921">
    <property type="entry name" value="Integrase_H2C2"/>
    <property type="match status" value="1"/>
</dbReference>
<dbReference type="SUPFAM" id="SSF53098">
    <property type="entry name" value="Ribonuclease H-like"/>
    <property type="match status" value="1"/>
</dbReference>
<dbReference type="InterPro" id="IPR036397">
    <property type="entry name" value="RNaseH_sf"/>
</dbReference>
<dbReference type="EnsemblMetazoa" id="AALFPA23_016677.R24338">
    <property type="protein sequence ID" value="AALFPA23_016677.P24338"/>
    <property type="gene ID" value="AALFPA23_016677"/>
</dbReference>
<dbReference type="InterPro" id="IPR043502">
    <property type="entry name" value="DNA/RNA_pol_sf"/>
</dbReference>
<dbReference type="Pfam" id="PF05380">
    <property type="entry name" value="Peptidase_A17"/>
    <property type="match status" value="1"/>
</dbReference>
<dbReference type="InterPro" id="IPR008042">
    <property type="entry name" value="Retrotrans_Pao"/>
</dbReference>
<dbReference type="InterPro" id="IPR001584">
    <property type="entry name" value="Integrase_cat-core"/>
</dbReference>
<sequence>MTSELKELKSQQRQVRSTFEGVKQFILKYKREKHETQIATRMEILEEAMKKLYVLRRKIEVLTEEADEQEFLGSKEEPAELKARLSALVEKRQLENSAVIQQAEDTYCELKSALQNLRPNESATPSVQPRPTALSTVKLPEIRLPSFGGKIRDWVTFRDMFRSLIHRNQQLTDIDKFTYLRSSLEGEALREIAMIEITAANYIIAWEMLQKRYENKKLIVKAHIDALFAVEPLKRENYEALCHLISEYDRNLQMLDKIGEDTPKWSTILVHMVCSRLDAATLRNWETHYGSTEVPTYDQLMEFLRKHCAVLQSIVPAKPAQVEVKKPKFTVSHAQTSAPNSTRCPFCSEEMHSAFKCQKFIKMKIPERYEKVKRFELCLNCLSSSHMVRVCTAGVCRYCQRKHHSLLHSGGFNSGKSTAPTPQSDSSGPQIQNRSQTTNPQQPQPQAQNQPTQTQTAGPSTSSFPIANTSSLSQTPPQPTTDPTLPCNSLPATIHTPPRQVLLSTALVRVSDKFGNTQLARVLLDSCSEYCFVTTSLSQRLRLAETSSYLSVAGIGGSVVKSTKMVEAKITARSSRISEYSENIQLHVLPRLTSELPINPVNVQELAIPSGFILADPNFHKPGPIDIIIGAEYYYDLLREDKVKLSDDGPTLQSTVFGWVVSGRISGNAVEVPTTVSHSCSTLDLRELIAKFWELESCNSSSTLSVEETICEDIYEKTTVRDNEGRFVVTLPKKEHVISQLGDSKAIALKRLHGMERRFATNEKLKVLYIDFVQEYLSMNHMREVDAGEDKRPSYYLPHHAVLKPDSTTTKLRVVFDGSCRSSSGVSLNDGLIVGPVVQDDLFSIILRFHSWEFVLVADIAKMYRMVKVAEDDQPFQRILWRDSPDQPVRTYELTTVTYGTASAPYLATKCLQRLGTEGETSHPTAAKVVRKDFYVDDLLTGTDSIEEGKALATELISLTNSAGFTLRKWSSNSSELMSTIPAELRDERTTLELDSSTSVVKTLGLTWEPAKDIFKFAVPRWSSEPTITKRVVLSDTARIFDPLGLLGPVTVQAKIFLQQLWKQKSDWDDALPETFQAFWNEFRRNAGALESLSVPRWTGFSSGLASVELHGFCDASEAAYGACLYLRCESPDGSVIVRLITSKSRVAPLEDLSRKKKKQSIPRLELSSALLLSHLYEKFRSSVDVSANVYFWTDSMIVKCWLSSLPSRWQSFVANRVSEIQHITKSGVWNHVAGADNPADIVSRGMTPAQLAYQSIWFEGPLWLRQDRTNWPKSAVVQSELENALLEERPAASLPVQVKPPSSIFSLRSSFPALVRLVAWIRRFAHNAVPRHRACKHSGILSTFELNKAELQLVRLSQSESFPAEIAALSKNQPISPSSKLLAANPFLVEGVLRVGGRLQRAPIAETRKHPLILHHQHPLTKLIMDHYHRRLFHAGQQLVISSVREKFWPTRARDVARWTIHRCVPCFRSKPKVHEQLMADLPPVRVTPAAVFLKVGIDLCGPFHIRYPGRRSAPIKAFVCIFVCLATKAVHMEIVADLSTQAFLAAFKRFVAIRGKPQLIMCDNATNFVGANRELELLRRQLNDQQEVLVNTALDEGIDFQFIPPRSPNFGGLWEAAVKSFKGHFRKTIGDRTLTYDELHTVVHQIAAILNSRPLTPLSNDPADFAALTPGHFLVGRPLTAVPEPDLQEVPENRLSQWQRTQHFVQQLWRKWKSQYLSDLHNRTKWTRKRDNLHIGTMVLVKEDNLPPQKWRLGRVTEVFKGDDENVRVVTVCTQDGVFRRGISKICILPIRDNDQESPSKD</sequence>
<dbReference type="GeneID" id="134286048"/>
<accession>A0ABM1ZAQ0</accession>
<dbReference type="InterPro" id="IPR008737">
    <property type="entry name" value="DUF1758"/>
</dbReference>
<dbReference type="InterPro" id="IPR040676">
    <property type="entry name" value="DUF5641"/>
</dbReference>
<dbReference type="Pfam" id="PF03564">
    <property type="entry name" value="DUF1759"/>
    <property type="match status" value="1"/>
</dbReference>
<protein>
    <recommendedName>
        <fullName evidence="2">Integrase catalytic domain-containing protein</fullName>
    </recommendedName>
</protein>
<dbReference type="RefSeq" id="XP_062703597.1">
    <property type="nucleotide sequence ID" value="XM_062847613.1"/>
</dbReference>
<dbReference type="Pfam" id="PF05585">
    <property type="entry name" value="DUF1758"/>
    <property type="match status" value="1"/>
</dbReference>
<evidence type="ECO:0000313" key="4">
    <source>
        <dbReference type="Proteomes" id="UP000069940"/>
    </source>
</evidence>
<dbReference type="InterPro" id="IPR012337">
    <property type="entry name" value="RNaseH-like_sf"/>
</dbReference>
<proteinExistence type="predicted"/>
<keyword evidence="4" id="KW-1185">Reference proteome</keyword>
<feature type="domain" description="Integrase catalytic" evidence="2">
    <location>
        <begin position="1486"/>
        <end position="1680"/>
    </location>
</feature>
<organism evidence="3 4">
    <name type="scientific">Aedes albopictus</name>
    <name type="common">Asian tiger mosquito</name>
    <name type="synonym">Stegomyia albopicta</name>
    <dbReference type="NCBI Taxonomy" id="7160"/>
    <lineage>
        <taxon>Eukaryota</taxon>
        <taxon>Metazoa</taxon>
        <taxon>Ecdysozoa</taxon>
        <taxon>Arthropoda</taxon>
        <taxon>Hexapoda</taxon>
        <taxon>Insecta</taxon>
        <taxon>Pterygota</taxon>
        <taxon>Neoptera</taxon>
        <taxon>Endopterygota</taxon>
        <taxon>Diptera</taxon>
        <taxon>Nematocera</taxon>
        <taxon>Culicoidea</taxon>
        <taxon>Culicidae</taxon>
        <taxon>Culicinae</taxon>
        <taxon>Aedini</taxon>
        <taxon>Aedes</taxon>
        <taxon>Stegomyia</taxon>
    </lineage>
</organism>
<dbReference type="Proteomes" id="UP000069940">
    <property type="component" value="Unassembled WGS sequence"/>
</dbReference>
<dbReference type="InterPro" id="IPR005312">
    <property type="entry name" value="DUF1759"/>
</dbReference>
<dbReference type="CDD" id="cd01644">
    <property type="entry name" value="RT_pepA17"/>
    <property type="match status" value="1"/>
</dbReference>
<evidence type="ECO:0000256" key="1">
    <source>
        <dbReference type="SAM" id="MobiDB-lite"/>
    </source>
</evidence>
<evidence type="ECO:0000313" key="3">
    <source>
        <dbReference type="EnsemblMetazoa" id="AALFPA23_016677.P24338"/>
    </source>
</evidence>
<dbReference type="Gene3D" id="3.30.420.10">
    <property type="entry name" value="Ribonuclease H-like superfamily/Ribonuclease H"/>
    <property type="match status" value="1"/>
</dbReference>
<dbReference type="PROSITE" id="PS50994">
    <property type="entry name" value="INTEGRASE"/>
    <property type="match status" value="1"/>
</dbReference>
<dbReference type="InterPro" id="IPR041588">
    <property type="entry name" value="Integrase_H2C2"/>
</dbReference>
<dbReference type="PANTHER" id="PTHR47331">
    <property type="entry name" value="PHD-TYPE DOMAIN-CONTAINING PROTEIN"/>
    <property type="match status" value="1"/>
</dbReference>
<feature type="region of interest" description="Disordered" evidence="1">
    <location>
        <begin position="409"/>
        <end position="492"/>
    </location>
</feature>
<dbReference type="SUPFAM" id="SSF56672">
    <property type="entry name" value="DNA/RNA polymerases"/>
    <property type="match status" value="1"/>
</dbReference>
<feature type="compositionally biased region" description="Low complexity" evidence="1">
    <location>
        <begin position="436"/>
        <end position="457"/>
    </location>
</feature>
<reference evidence="4" key="1">
    <citation type="journal article" date="2015" name="Proc. Natl. Acad. Sci. U.S.A.">
        <title>Genome sequence of the Asian Tiger mosquito, Aedes albopictus, reveals insights into its biology, genetics, and evolution.</title>
        <authorList>
            <person name="Chen X.G."/>
            <person name="Jiang X."/>
            <person name="Gu J."/>
            <person name="Xu M."/>
            <person name="Wu Y."/>
            <person name="Deng Y."/>
            <person name="Zhang C."/>
            <person name="Bonizzoni M."/>
            <person name="Dermauw W."/>
            <person name="Vontas J."/>
            <person name="Armbruster P."/>
            <person name="Huang X."/>
            <person name="Yang Y."/>
            <person name="Zhang H."/>
            <person name="He W."/>
            <person name="Peng H."/>
            <person name="Liu Y."/>
            <person name="Wu K."/>
            <person name="Chen J."/>
            <person name="Lirakis M."/>
            <person name="Topalis P."/>
            <person name="Van Leeuwen T."/>
            <person name="Hall A.B."/>
            <person name="Jiang X."/>
            <person name="Thorpe C."/>
            <person name="Mueller R.L."/>
            <person name="Sun C."/>
            <person name="Waterhouse R.M."/>
            <person name="Yan G."/>
            <person name="Tu Z.J."/>
            <person name="Fang X."/>
            <person name="James A.A."/>
        </authorList>
    </citation>
    <scope>NUCLEOTIDE SEQUENCE [LARGE SCALE GENOMIC DNA]</scope>
    <source>
        <strain evidence="4">Foshan</strain>
    </source>
</reference>
<dbReference type="Pfam" id="PF18701">
    <property type="entry name" value="DUF5641"/>
    <property type="match status" value="1"/>
</dbReference>
<dbReference type="PANTHER" id="PTHR47331:SF5">
    <property type="entry name" value="RIBONUCLEASE H"/>
    <property type="match status" value="1"/>
</dbReference>
<feature type="compositionally biased region" description="Polar residues" evidence="1">
    <location>
        <begin position="414"/>
        <end position="435"/>
    </location>
</feature>
<evidence type="ECO:0000259" key="2">
    <source>
        <dbReference type="PROSITE" id="PS50994"/>
    </source>
</evidence>
<feature type="compositionally biased region" description="Low complexity" evidence="1">
    <location>
        <begin position="469"/>
        <end position="486"/>
    </location>
</feature>
<name>A0ABM1ZAQ0_AEDAL</name>